<evidence type="ECO:0000313" key="5">
    <source>
        <dbReference type="Proteomes" id="UP000886653"/>
    </source>
</evidence>
<keyword evidence="2" id="KW-0539">Nucleus</keyword>
<keyword evidence="5" id="KW-1185">Reference proteome</keyword>
<dbReference type="InterPro" id="IPR039883">
    <property type="entry name" value="Fcf2/DNTTIP2"/>
</dbReference>
<comment type="caution">
    <text evidence="4">The sequence shown here is derived from an EMBL/GenBank/DDBJ whole genome shotgun (WGS) entry which is preliminary data.</text>
</comment>
<dbReference type="GO" id="GO:0005730">
    <property type="term" value="C:nucleolus"/>
    <property type="evidence" value="ECO:0007669"/>
    <property type="project" value="UniProtKB-SubCell"/>
</dbReference>
<dbReference type="PANTHER" id="PTHR21686">
    <property type="entry name" value="DEOXYNUCLEOTIDYLTRANSFERASE TERMINAL-INTERACTING PROTEIN 2"/>
    <property type="match status" value="1"/>
</dbReference>
<reference evidence="4" key="1">
    <citation type="submission" date="2013-11" db="EMBL/GenBank/DDBJ databases">
        <title>Genome sequence of the fusiform rust pathogen reveals effectors for host alternation and coevolution with pine.</title>
        <authorList>
            <consortium name="DOE Joint Genome Institute"/>
            <person name="Smith K."/>
            <person name="Pendleton A."/>
            <person name="Kubisiak T."/>
            <person name="Anderson C."/>
            <person name="Salamov A."/>
            <person name="Aerts A."/>
            <person name="Riley R."/>
            <person name="Clum A."/>
            <person name="Lindquist E."/>
            <person name="Ence D."/>
            <person name="Campbell M."/>
            <person name="Kronenberg Z."/>
            <person name="Feau N."/>
            <person name="Dhillon B."/>
            <person name="Hamelin R."/>
            <person name="Burleigh J."/>
            <person name="Smith J."/>
            <person name="Yandell M."/>
            <person name="Nelson C."/>
            <person name="Grigoriev I."/>
            <person name="Davis J."/>
        </authorList>
    </citation>
    <scope>NUCLEOTIDE SEQUENCE</scope>
    <source>
        <strain evidence="4">G11</strain>
    </source>
</reference>
<feature type="domain" description="Fcf2 pre-rRNA processing C-terminal" evidence="3">
    <location>
        <begin position="12"/>
        <end position="107"/>
    </location>
</feature>
<proteinExistence type="predicted"/>
<dbReference type="AlphaFoldDB" id="A0A9P6T9J2"/>
<dbReference type="GO" id="GO:0003723">
    <property type="term" value="F:RNA binding"/>
    <property type="evidence" value="ECO:0007669"/>
    <property type="project" value="TreeGrafter"/>
</dbReference>
<evidence type="ECO:0000259" key="3">
    <source>
        <dbReference type="Pfam" id="PF08698"/>
    </source>
</evidence>
<sequence length="136" mass="15420">MPPPIKKKSEKVSKKVGWHELPQQEITPEVKREIQAMRLHGTLDPKCFVKGGIEKRLKEPIPDRFQFGHIIPSGRSSSTGTEAIPKKRSFVEALIADEEAKGWTKKKYVNEVQISGASGGKGFWKNLQKKRKKNMI</sequence>
<gene>
    <name evidence="4" type="ORF">CROQUDRAFT_48531</name>
</gene>
<dbReference type="PANTHER" id="PTHR21686:SF12">
    <property type="entry name" value="DEOXYNUCLEOTIDYLTRANSFERASE TERMINAL-INTERACTING PROTEIN 2"/>
    <property type="match status" value="1"/>
</dbReference>
<dbReference type="Pfam" id="PF08698">
    <property type="entry name" value="Fcf2"/>
    <property type="match status" value="1"/>
</dbReference>
<dbReference type="OrthoDB" id="427886at2759"/>
<protein>
    <recommendedName>
        <fullName evidence="3">Fcf2 pre-rRNA processing C-terminal domain-containing protein</fullName>
    </recommendedName>
</protein>
<dbReference type="EMBL" id="MU167314">
    <property type="protein sequence ID" value="KAG0143634.1"/>
    <property type="molecule type" value="Genomic_DNA"/>
</dbReference>
<dbReference type="InterPro" id="IPR014810">
    <property type="entry name" value="Fcf2_C"/>
</dbReference>
<evidence type="ECO:0000256" key="2">
    <source>
        <dbReference type="ARBA" id="ARBA00023242"/>
    </source>
</evidence>
<accession>A0A9P6T9J2</accession>
<dbReference type="Proteomes" id="UP000886653">
    <property type="component" value="Unassembled WGS sequence"/>
</dbReference>
<evidence type="ECO:0000313" key="4">
    <source>
        <dbReference type="EMBL" id="KAG0143634.1"/>
    </source>
</evidence>
<evidence type="ECO:0000256" key="1">
    <source>
        <dbReference type="ARBA" id="ARBA00004604"/>
    </source>
</evidence>
<dbReference type="GO" id="GO:0006396">
    <property type="term" value="P:RNA processing"/>
    <property type="evidence" value="ECO:0007669"/>
    <property type="project" value="TreeGrafter"/>
</dbReference>
<name>A0A9P6T9J2_9BASI</name>
<organism evidence="4 5">
    <name type="scientific">Cronartium quercuum f. sp. fusiforme G11</name>
    <dbReference type="NCBI Taxonomy" id="708437"/>
    <lineage>
        <taxon>Eukaryota</taxon>
        <taxon>Fungi</taxon>
        <taxon>Dikarya</taxon>
        <taxon>Basidiomycota</taxon>
        <taxon>Pucciniomycotina</taxon>
        <taxon>Pucciniomycetes</taxon>
        <taxon>Pucciniales</taxon>
        <taxon>Coleosporiaceae</taxon>
        <taxon>Cronartium</taxon>
    </lineage>
</organism>
<comment type="subcellular location">
    <subcellularLocation>
        <location evidence="1">Nucleus</location>
        <location evidence="1">Nucleolus</location>
    </subcellularLocation>
</comment>